<dbReference type="AlphaFoldDB" id="A0AAE3ECK5"/>
<evidence type="ECO:0000256" key="2">
    <source>
        <dbReference type="SAM" id="SignalP"/>
    </source>
</evidence>
<evidence type="ECO:0000313" key="4">
    <source>
        <dbReference type="Proteomes" id="UP001198182"/>
    </source>
</evidence>
<feature type="chain" id="PRO_5042112389" evidence="2">
    <location>
        <begin position="23"/>
        <end position="355"/>
    </location>
</feature>
<name>A0AAE3ECK5_9FIRM</name>
<accession>A0AAE3ECK5</accession>
<comment type="caution">
    <text evidence="3">The sequence shown here is derived from an EMBL/GenBank/DDBJ whole genome shotgun (WGS) entry which is preliminary data.</text>
</comment>
<sequence>MKKIICLMLAGSCILSACSRSAESESETSAVDTTQEENQVLSLSVATVGNWEGIVRGKVFDEYAEKLSEWSDGTMEIKLYDAGSLGDDKDLIEGVKLGTLNIINSCPAYQTDVVPEAALLDAPGLYTSIEQYNIMMESGYMDVMQQYYNDAGLQLLGSFAYTFRQMSSNKPAQTLADLQGLRIRTMENRYHEIYWQAMGATSIPLVFSELYMALSQDTMDAQENSIYNLVSSNLGEVQKYVIFTYHAPMVSSYVMNKEQYDALTEEQQDLLHRMIDGIKADVIANIPEEEEQNQKELSEKYGMAMLYPNTEMVMALREGSGRDAVIAALREDLGNEKVDTFLQVLEDAARKVGEH</sequence>
<dbReference type="RefSeq" id="WP_308454062.1">
    <property type="nucleotide sequence ID" value="NZ_JAJEQR010000032.1"/>
</dbReference>
<reference evidence="3" key="1">
    <citation type="submission" date="2021-10" db="EMBL/GenBank/DDBJ databases">
        <title>Anaerobic single-cell dispensing facilitates the cultivation of human gut bacteria.</title>
        <authorList>
            <person name="Afrizal A."/>
        </authorList>
    </citation>
    <scope>NUCLEOTIDE SEQUENCE</scope>
    <source>
        <strain evidence="3">CLA-AA-H215</strain>
    </source>
</reference>
<evidence type="ECO:0000313" key="3">
    <source>
        <dbReference type="EMBL" id="MCC2231541.1"/>
    </source>
</evidence>
<dbReference type="Proteomes" id="UP001198182">
    <property type="component" value="Unassembled WGS sequence"/>
</dbReference>
<dbReference type="NCBIfam" id="NF037995">
    <property type="entry name" value="TRAP_S1"/>
    <property type="match status" value="1"/>
</dbReference>
<dbReference type="PANTHER" id="PTHR33376:SF5">
    <property type="entry name" value="EXTRACYTOPLASMIC SOLUTE RECEPTOR PROTEIN"/>
    <property type="match status" value="1"/>
</dbReference>
<dbReference type="EMBL" id="JAJEQR010000032">
    <property type="protein sequence ID" value="MCC2231541.1"/>
    <property type="molecule type" value="Genomic_DNA"/>
</dbReference>
<dbReference type="PROSITE" id="PS51257">
    <property type="entry name" value="PROKAR_LIPOPROTEIN"/>
    <property type="match status" value="1"/>
</dbReference>
<keyword evidence="4" id="KW-1185">Reference proteome</keyword>
<dbReference type="GO" id="GO:0055085">
    <property type="term" value="P:transmembrane transport"/>
    <property type="evidence" value="ECO:0007669"/>
    <property type="project" value="InterPro"/>
</dbReference>
<keyword evidence="1 2" id="KW-0732">Signal</keyword>
<dbReference type="InterPro" id="IPR038404">
    <property type="entry name" value="TRAP_DctP_sf"/>
</dbReference>
<dbReference type="Gene3D" id="3.40.190.170">
    <property type="entry name" value="Bacterial extracellular solute-binding protein, family 7"/>
    <property type="match status" value="1"/>
</dbReference>
<proteinExistence type="predicted"/>
<dbReference type="Pfam" id="PF03480">
    <property type="entry name" value="DctP"/>
    <property type="match status" value="1"/>
</dbReference>
<dbReference type="InterPro" id="IPR018389">
    <property type="entry name" value="DctP_fam"/>
</dbReference>
<feature type="signal peptide" evidence="2">
    <location>
        <begin position="1"/>
        <end position="22"/>
    </location>
</feature>
<protein>
    <submittedName>
        <fullName evidence="3">TRAP transporter substrate-binding protein</fullName>
    </submittedName>
</protein>
<dbReference type="PANTHER" id="PTHR33376">
    <property type="match status" value="1"/>
</dbReference>
<organism evidence="3 4">
    <name type="scientific">Hominifimenecus microfluidus</name>
    <dbReference type="NCBI Taxonomy" id="2885348"/>
    <lineage>
        <taxon>Bacteria</taxon>
        <taxon>Bacillati</taxon>
        <taxon>Bacillota</taxon>
        <taxon>Clostridia</taxon>
        <taxon>Lachnospirales</taxon>
        <taxon>Lachnospiraceae</taxon>
        <taxon>Hominifimenecus</taxon>
    </lineage>
</organism>
<dbReference type="CDD" id="cd13603">
    <property type="entry name" value="PBP2_TRAP_Siap_TeaA_like"/>
    <property type="match status" value="1"/>
</dbReference>
<evidence type="ECO:0000256" key="1">
    <source>
        <dbReference type="ARBA" id="ARBA00022729"/>
    </source>
</evidence>
<gene>
    <name evidence="3" type="ORF">LKD81_11105</name>
</gene>